<comment type="caution">
    <text evidence="12">The sequence shown here is derived from an EMBL/GenBank/DDBJ whole genome shotgun (WGS) entry which is preliminary data.</text>
</comment>
<evidence type="ECO:0000256" key="7">
    <source>
        <dbReference type="ARBA" id="ARBA00023014"/>
    </source>
</evidence>
<reference evidence="12" key="1">
    <citation type="submission" date="2020-06" db="EMBL/GenBank/DDBJ databases">
        <title>WGS assembly of Ceratodon purpureus strain R40.</title>
        <authorList>
            <person name="Carey S.B."/>
            <person name="Jenkins J."/>
            <person name="Shu S."/>
            <person name="Lovell J.T."/>
            <person name="Sreedasyam A."/>
            <person name="Maumus F."/>
            <person name="Tiley G.P."/>
            <person name="Fernandez-Pozo N."/>
            <person name="Barry K."/>
            <person name="Chen C."/>
            <person name="Wang M."/>
            <person name="Lipzen A."/>
            <person name="Daum C."/>
            <person name="Saski C.A."/>
            <person name="Payton A.C."/>
            <person name="Mcbreen J.C."/>
            <person name="Conrad R.E."/>
            <person name="Kollar L.M."/>
            <person name="Olsson S."/>
            <person name="Huttunen S."/>
            <person name="Landis J.B."/>
            <person name="Wickett N.J."/>
            <person name="Johnson M.G."/>
            <person name="Rensing S.A."/>
            <person name="Grimwood J."/>
            <person name="Schmutz J."/>
            <person name="Mcdaniel S.F."/>
        </authorList>
    </citation>
    <scope>NUCLEOTIDE SEQUENCE</scope>
    <source>
        <strain evidence="12">R40</strain>
    </source>
</reference>
<keyword evidence="7" id="KW-0411">Iron-sulfur</keyword>
<dbReference type="SUPFAM" id="SSF53732">
    <property type="entry name" value="Aconitase iron-sulfur domain"/>
    <property type="match status" value="1"/>
</dbReference>
<keyword evidence="13" id="KW-1185">Reference proteome</keyword>
<evidence type="ECO:0000256" key="3">
    <source>
        <dbReference type="ARBA" id="ARBA00012926"/>
    </source>
</evidence>
<dbReference type="Gene3D" id="6.10.190.10">
    <property type="match status" value="1"/>
</dbReference>
<dbReference type="GO" id="GO:0046872">
    <property type="term" value="F:metal ion binding"/>
    <property type="evidence" value="ECO:0007669"/>
    <property type="project" value="UniProtKB-KW"/>
</dbReference>
<evidence type="ECO:0000259" key="10">
    <source>
        <dbReference type="Pfam" id="PF00330"/>
    </source>
</evidence>
<comment type="cofactor">
    <cofactor evidence="1">
        <name>[4Fe-4S] cluster</name>
        <dbReference type="ChEBI" id="CHEBI:49883"/>
    </cofactor>
</comment>
<dbReference type="PROSITE" id="PS01244">
    <property type="entry name" value="ACONITASE_2"/>
    <property type="match status" value="1"/>
</dbReference>
<dbReference type="NCBIfam" id="NF009520">
    <property type="entry name" value="PRK12881.1"/>
    <property type="match status" value="1"/>
</dbReference>
<dbReference type="InterPro" id="IPR044137">
    <property type="entry name" value="AcnA_IRP_Swivel"/>
</dbReference>
<comment type="similarity">
    <text evidence="2">Belongs to the aconitase/IPM isomerase family.</text>
</comment>
<dbReference type="FunFam" id="3.20.19.10:FF:000001">
    <property type="entry name" value="Aconitate hydratase"/>
    <property type="match status" value="1"/>
</dbReference>
<dbReference type="GO" id="GO:0006102">
    <property type="term" value="P:isocitrate metabolic process"/>
    <property type="evidence" value="ECO:0007669"/>
    <property type="project" value="UniProtKB-ARBA"/>
</dbReference>
<accession>A0A8T0GLX6</accession>
<keyword evidence="8" id="KW-0456">Lyase</keyword>
<dbReference type="NCBIfam" id="NF006757">
    <property type="entry name" value="PRK09277.1"/>
    <property type="match status" value="1"/>
</dbReference>
<evidence type="ECO:0000256" key="1">
    <source>
        <dbReference type="ARBA" id="ARBA00001966"/>
    </source>
</evidence>
<dbReference type="InterPro" id="IPR000573">
    <property type="entry name" value="AconitaseA/IPMdHydase_ssu_swvl"/>
</dbReference>
<evidence type="ECO:0000256" key="8">
    <source>
        <dbReference type="ARBA" id="ARBA00023239"/>
    </source>
</evidence>
<dbReference type="InterPro" id="IPR018136">
    <property type="entry name" value="Aconitase_4Fe-4S_BS"/>
</dbReference>
<evidence type="ECO:0000259" key="11">
    <source>
        <dbReference type="Pfam" id="PF00694"/>
    </source>
</evidence>
<dbReference type="InterPro" id="IPR001030">
    <property type="entry name" value="Acoase/IPM_deHydtase_lsu_aba"/>
</dbReference>
<dbReference type="GO" id="GO:0051539">
    <property type="term" value="F:4 iron, 4 sulfur cluster binding"/>
    <property type="evidence" value="ECO:0007669"/>
    <property type="project" value="UniProtKB-KW"/>
</dbReference>
<dbReference type="Pfam" id="PF00694">
    <property type="entry name" value="Aconitase_C"/>
    <property type="match status" value="1"/>
</dbReference>
<dbReference type="PANTHER" id="PTHR11670">
    <property type="entry name" value="ACONITASE/IRON-RESPONSIVE ELEMENT FAMILY MEMBER"/>
    <property type="match status" value="1"/>
</dbReference>
<proteinExistence type="inferred from homology"/>
<sequence length="1002" mass="108992">MQLLTYVCRSARAAPRLGAHAHGCSRQASSAPLLRPALGVPSLAPSQPRLASLSGSKLFRTLAAASSSDDRSAAEFVSATRSARRPLSAIASSRVTVSGARMASTQASENPFSNLVTDLPKAGGGSYGKYYSLVKLNDPRVDTLPYSIRYLLEAAIRNCDNFQVLKEDVEKILDWEKTAPKQVEIPFKPARVILQDFTGVPAVVDLAAMRDAIARLGGDPDRINPLVPVDLVIDHSVQVDVARSANALQSNMELEFSRNKERFAFLKWGAKAFKNMLVVPPGSGIVHQVNLEYLARVVFNSGGILYPDTLVGTDSHTTMIDGLGVAGWGVGGIEAEAAMLGQPMSMVLPGVVGFKLNGKLRTGVTATDLVLTVTQMLRKMGVVGKFVEFYGKGMSELTLADRATIANMSPEYGATMGFFPVDRVTLDYLRMTGRDEKKVEEIEAYLRANNLFVDHDEPQKDNAYSAYLELDLDTVEPCISGPKRPHDRVMLKDMKQDWQGCLDNKVGFKGFSIPKEQQDKVVKFTFEGKPAEMRHGSVVIAAITSCTNTSNPSVMLGAGLVAKKATELGLEVKPWVKTSLAPGSGVVTKYLEKSGLDKYLDKQGFSLVGYGCTTCIGNSGDLHEDVATAIAANDMVASAVLSGNRNFEGRVHPLTRANYLASPPLVVAYAFAGTVNIDFEKEPIGVGKDGKNVFLRDIWPSSEEVAEVVASSVLPEMFQSTYKAITEGNSMWNSLGAPAGAQYEWDPNSTYVHDPPFFKTMTKDPPGVRSVKDAFCLLNFGDSITTDHISPAGNINKDSPAAKFLMERGVQQKDFNSYGSRRGNDEIMARGTFANIRIVNKFLKGEVGPKTLHVPTQEKMFIYDAAMKYKEEGHDTIVLAGAEYGSGSSRDWAAKGPFLQGVKAVIAKSFERIHRSNLVGMGLIPLCFKEGEDADTLGLTGFERYSIDMPALEDIKPGMDITVKTDSGKEFTCVLRFDTQVELTYFSHGGILQYVLRQLLNK</sequence>
<evidence type="ECO:0000256" key="2">
    <source>
        <dbReference type="ARBA" id="ARBA00007185"/>
    </source>
</evidence>
<feature type="domain" description="Aconitase/3-isopropylmalate dehydratase large subunit alpha/beta/alpha" evidence="10">
    <location>
        <begin position="170"/>
        <end position="673"/>
    </location>
</feature>
<dbReference type="Proteomes" id="UP000822688">
    <property type="component" value="Chromosome 10"/>
</dbReference>
<dbReference type="FunFam" id="3.30.499.10:FF:000002">
    <property type="entry name" value="Aconitate hydratase"/>
    <property type="match status" value="1"/>
</dbReference>
<dbReference type="CDD" id="cd01586">
    <property type="entry name" value="AcnA_IRP"/>
    <property type="match status" value="1"/>
</dbReference>
<keyword evidence="4" id="KW-0004">4Fe-4S</keyword>
<dbReference type="CDD" id="cd01580">
    <property type="entry name" value="AcnA_IRP_Swivel"/>
    <property type="match status" value="1"/>
</dbReference>
<evidence type="ECO:0000256" key="9">
    <source>
        <dbReference type="ARBA" id="ARBA00023501"/>
    </source>
</evidence>
<evidence type="ECO:0000256" key="4">
    <source>
        <dbReference type="ARBA" id="ARBA00022485"/>
    </source>
</evidence>
<evidence type="ECO:0000313" key="12">
    <source>
        <dbReference type="EMBL" id="KAG0560551.1"/>
    </source>
</evidence>
<keyword evidence="5" id="KW-0479">Metal-binding</keyword>
<dbReference type="Gene3D" id="3.20.19.10">
    <property type="entry name" value="Aconitase, domain 4"/>
    <property type="match status" value="1"/>
</dbReference>
<dbReference type="FunFam" id="3.30.499.10:FF:000005">
    <property type="entry name" value="cytoplasmic aconitate hydratase"/>
    <property type="match status" value="1"/>
</dbReference>
<evidence type="ECO:0000256" key="6">
    <source>
        <dbReference type="ARBA" id="ARBA00023004"/>
    </source>
</evidence>
<dbReference type="InterPro" id="IPR036008">
    <property type="entry name" value="Aconitase_4Fe-4S_dom"/>
</dbReference>
<dbReference type="OrthoDB" id="2224430at2759"/>
<dbReference type="GO" id="GO:0006101">
    <property type="term" value="P:citrate metabolic process"/>
    <property type="evidence" value="ECO:0007669"/>
    <property type="project" value="UniProtKB-ARBA"/>
</dbReference>
<keyword evidence="6" id="KW-0408">Iron</keyword>
<dbReference type="InterPro" id="IPR006249">
    <property type="entry name" value="Aconitase/IRP2"/>
</dbReference>
<dbReference type="Gene3D" id="3.30.499.10">
    <property type="entry name" value="Aconitase, domain 3"/>
    <property type="match status" value="2"/>
</dbReference>
<name>A0A8T0GLX6_CERPU</name>
<dbReference type="SUPFAM" id="SSF52016">
    <property type="entry name" value="LeuD/IlvD-like"/>
    <property type="match status" value="1"/>
</dbReference>
<organism evidence="12 13">
    <name type="scientific">Ceratodon purpureus</name>
    <name type="common">Fire moss</name>
    <name type="synonym">Dicranum purpureum</name>
    <dbReference type="NCBI Taxonomy" id="3225"/>
    <lineage>
        <taxon>Eukaryota</taxon>
        <taxon>Viridiplantae</taxon>
        <taxon>Streptophyta</taxon>
        <taxon>Embryophyta</taxon>
        <taxon>Bryophyta</taxon>
        <taxon>Bryophytina</taxon>
        <taxon>Bryopsida</taxon>
        <taxon>Dicranidae</taxon>
        <taxon>Pseudoditrichales</taxon>
        <taxon>Ditrichaceae</taxon>
        <taxon>Ceratodon</taxon>
    </lineage>
</organism>
<comment type="catalytic activity">
    <reaction evidence="9">
        <text>citrate = D-threo-isocitrate</text>
        <dbReference type="Rhea" id="RHEA:10336"/>
        <dbReference type="ChEBI" id="CHEBI:15562"/>
        <dbReference type="ChEBI" id="CHEBI:16947"/>
        <dbReference type="EC" id="4.2.1.3"/>
    </reaction>
</comment>
<gene>
    <name evidence="12" type="ORF">KC19_10G189300</name>
</gene>
<dbReference type="PROSITE" id="PS00450">
    <property type="entry name" value="ACONITASE_1"/>
    <property type="match status" value="1"/>
</dbReference>
<protein>
    <recommendedName>
        <fullName evidence="3">aconitate hydratase</fullName>
        <ecNumber evidence="3">4.2.1.3</ecNumber>
    </recommendedName>
</protein>
<dbReference type="Pfam" id="PF00330">
    <property type="entry name" value="Aconitase"/>
    <property type="match status" value="1"/>
</dbReference>
<evidence type="ECO:0000313" key="13">
    <source>
        <dbReference type="Proteomes" id="UP000822688"/>
    </source>
</evidence>
<dbReference type="NCBIfam" id="TIGR01341">
    <property type="entry name" value="aconitase_1"/>
    <property type="match status" value="1"/>
</dbReference>
<dbReference type="InterPro" id="IPR015928">
    <property type="entry name" value="Aconitase/3IPM_dehydase_swvl"/>
</dbReference>
<evidence type="ECO:0000256" key="5">
    <source>
        <dbReference type="ARBA" id="ARBA00022723"/>
    </source>
</evidence>
<dbReference type="AlphaFoldDB" id="A0A8T0GLX6"/>
<dbReference type="InterPro" id="IPR015931">
    <property type="entry name" value="Acnase/IPM_dHydase_lsu_aba_1/3"/>
</dbReference>
<dbReference type="EMBL" id="CM026431">
    <property type="protein sequence ID" value="KAG0560551.1"/>
    <property type="molecule type" value="Genomic_DNA"/>
</dbReference>
<dbReference type="PRINTS" id="PR00415">
    <property type="entry name" value="ACONITASE"/>
</dbReference>
<feature type="domain" description="Aconitase A/isopropylmalate dehydratase small subunit swivel" evidence="11">
    <location>
        <begin position="802"/>
        <end position="930"/>
    </location>
</feature>
<dbReference type="GO" id="GO:0003994">
    <property type="term" value="F:aconitate hydratase activity"/>
    <property type="evidence" value="ECO:0007669"/>
    <property type="project" value="UniProtKB-EC"/>
</dbReference>
<dbReference type="EC" id="4.2.1.3" evidence="3"/>